<dbReference type="PANTHER" id="PTHR37610:SF98">
    <property type="entry name" value="TRANSCRIPTION FACTOR INTERACTOR AND REGULATOR CCHC(ZN) FAMILY"/>
    <property type="match status" value="1"/>
</dbReference>
<protein>
    <submittedName>
        <fullName evidence="2">Reverse transcriptase, RNA-dependent DNA polymerase, Gag-polypeptide of LTR copia-type</fullName>
    </submittedName>
</protein>
<dbReference type="OrthoDB" id="1676770at2759"/>
<dbReference type="PANTHER" id="PTHR37610">
    <property type="entry name" value="CCHC-TYPE DOMAIN-CONTAINING PROTEIN"/>
    <property type="match status" value="1"/>
</dbReference>
<dbReference type="AlphaFoldDB" id="A0A2U1N8X6"/>
<keyword evidence="2" id="KW-0548">Nucleotidyltransferase</keyword>
<comment type="caution">
    <text evidence="2">The sequence shown here is derived from an EMBL/GenBank/DDBJ whole genome shotgun (WGS) entry which is preliminary data.</text>
</comment>
<accession>A0A2U1N8X6</accession>
<dbReference type="Proteomes" id="UP000245207">
    <property type="component" value="Unassembled WGS sequence"/>
</dbReference>
<reference evidence="2 3" key="1">
    <citation type="journal article" date="2018" name="Mol. Plant">
        <title>The genome of Artemisia annua provides insight into the evolution of Asteraceae family and artemisinin biosynthesis.</title>
        <authorList>
            <person name="Shen Q."/>
            <person name="Zhang L."/>
            <person name="Liao Z."/>
            <person name="Wang S."/>
            <person name="Yan T."/>
            <person name="Shi P."/>
            <person name="Liu M."/>
            <person name="Fu X."/>
            <person name="Pan Q."/>
            <person name="Wang Y."/>
            <person name="Lv Z."/>
            <person name="Lu X."/>
            <person name="Zhang F."/>
            <person name="Jiang W."/>
            <person name="Ma Y."/>
            <person name="Chen M."/>
            <person name="Hao X."/>
            <person name="Li L."/>
            <person name="Tang Y."/>
            <person name="Lv G."/>
            <person name="Zhou Y."/>
            <person name="Sun X."/>
            <person name="Brodelius P.E."/>
            <person name="Rose J.K.C."/>
            <person name="Tang K."/>
        </authorList>
    </citation>
    <scope>NUCLEOTIDE SEQUENCE [LARGE SCALE GENOMIC DNA]</scope>
    <source>
        <strain evidence="3">cv. Huhao1</strain>
        <tissue evidence="2">Leaf</tissue>
    </source>
</reference>
<evidence type="ECO:0000313" key="2">
    <source>
        <dbReference type="EMBL" id="PWA69970.1"/>
    </source>
</evidence>
<dbReference type="GO" id="GO:0003964">
    <property type="term" value="F:RNA-directed DNA polymerase activity"/>
    <property type="evidence" value="ECO:0007669"/>
    <property type="project" value="UniProtKB-KW"/>
</dbReference>
<keyword evidence="2" id="KW-0808">Transferase</keyword>
<keyword evidence="3" id="KW-1185">Reference proteome</keyword>
<dbReference type="Pfam" id="PF14244">
    <property type="entry name" value="Retrotran_gag_3"/>
    <property type="match status" value="1"/>
</dbReference>
<feature type="domain" description="Retrotransposon Copia-like N-terminal" evidence="1">
    <location>
        <begin position="6"/>
        <end position="38"/>
    </location>
</feature>
<organism evidence="2 3">
    <name type="scientific">Artemisia annua</name>
    <name type="common">Sweet wormwood</name>
    <dbReference type="NCBI Taxonomy" id="35608"/>
    <lineage>
        <taxon>Eukaryota</taxon>
        <taxon>Viridiplantae</taxon>
        <taxon>Streptophyta</taxon>
        <taxon>Embryophyta</taxon>
        <taxon>Tracheophyta</taxon>
        <taxon>Spermatophyta</taxon>
        <taxon>Magnoliopsida</taxon>
        <taxon>eudicotyledons</taxon>
        <taxon>Gunneridae</taxon>
        <taxon>Pentapetalae</taxon>
        <taxon>asterids</taxon>
        <taxon>campanulids</taxon>
        <taxon>Asterales</taxon>
        <taxon>Asteraceae</taxon>
        <taxon>Asteroideae</taxon>
        <taxon>Anthemideae</taxon>
        <taxon>Artemisiinae</taxon>
        <taxon>Artemisia</taxon>
    </lineage>
</organism>
<evidence type="ECO:0000313" key="3">
    <source>
        <dbReference type="Proteomes" id="UP000245207"/>
    </source>
</evidence>
<dbReference type="InterPro" id="IPR029472">
    <property type="entry name" value="Copia-like_N"/>
</dbReference>
<keyword evidence="2" id="KW-0695">RNA-directed DNA polymerase</keyword>
<dbReference type="EMBL" id="PKPP01003327">
    <property type="protein sequence ID" value="PWA69970.1"/>
    <property type="molecule type" value="Genomic_DNA"/>
</dbReference>
<evidence type="ECO:0000259" key="1">
    <source>
        <dbReference type="Pfam" id="PF14244"/>
    </source>
</evidence>
<gene>
    <name evidence="2" type="ORF">CTI12_AA293210</name>
</gene>
<proteinExistence type="predicted"/>
<name>A0A2U1N8X6_ARTAN</name>
<sequence>MHANDTLTYNNYADWSQEMMNFLFAKNKFGFIDESIKKHLKTVGDYMLWMRYDAMVKGWLTTPMEKDIRNILKYKESFPRAYKLKQILTGTQQAGTSVSAYYTKLRGLCCTCDIKKMMVDLREKERLYEFLIGFDTSLMSSGHKF</sequence>